<evidence type="ECO:0000313" key="1">
    <source>
        <dbReference type="Proteomes" id="UP000887576"/>
    </source>
</evidence>
<reference evidence="2" key="1">
    <citation type="submission" date="2022-11" db="UniProtKB">
        <authorList>
            <consortium name="WormBaseParasite"/>
        </authorList>
    </citation>
    <scope>IDENTIFICATION</scope>
</reference>
<organism evidence="1 2">
    <name type="scientific">Panagrolaimus sp. JU765</name>
    <dbReference type="NCBI Taxonomy" id="591449"/>
    <lineage>
        <taxon>Eukaryota</taxon>
        <taxon>Metazoa</taxon>
        <taxon>Ecdysozoa</taxon>
        <taxon>Nematoda</taxon>
        <taxon>Chromadorea</taxon>
        <taxon>Rhabditida</taxon>
        <taxon>Tylenchina</taxon>
        <taxon>Panagrolaimomorpha</taxon>
        <taxon>Panagrolaimoidea</taxon>
        <taxon>Panagrolaimidae</taxon>
        <taxon>Panagrolaimus</taxon>
    </lineage>
</organism>
<dbReference type="Proteomes" id="UP000887576">
    <property type="component" value="Unplaced"/>
</dbReference>
<proteinExistence type="predicted"/>
<dbReference type="WBParaSite" id="JU765_v2.g7908.t1">
    <property type="protein sequence ID" value="JU765_v2.g7908.t1"/>
    <property type="gene ID" value="JU765_v2.g7908"/>
</dbReference>
<sequence length="285" mass="32602">MTFFKEVENVSEIAVDGVPALESYLPNSIIYVILYILALPPNLLLAYMGLKPGLITSRVKYPTLGMSLANLFGLVGFLILNLVYLFAVYNDTRLTLFTASFLRTILYNSTYVCYFLFPLLAADQWLFICQNYQLQIKSLCTIIGICFAIPMVVAVYDLFFQDVVLYDFMFLYIRMSPYTNLQQHKAIVYTYIFQAFLPLVLATPYYIANLCFIFHVEIDVKWFIVGEAIIGAHPLTNALTTFFLRPYRKAFKQISPFSKASLARKYDSIQDETPTLHVTSAVVDL</sequence>
<name>A0AC34RLM6_9BILA</name>
<accession>A0AC34RLM6</accession>
<evidence type="ECO:0000313" key="2">
    <source>
        <dbReference type="WBParaSite" id="JU765_v2.g7908.t1"/>
    </source>
</evidence>
<protein>
    <submittedName>
        <fullName evidence="2">G-protein coupled receptors family 1 profile domain-containing protein</fullName>
    </submittedName>
</protein>